<evidence type="ECO:0000313" key="3">
    <source>
        <dbReference type="Proteomes" id="UP000034112"/>
    </source>
</evidence>
<dbReference type="OrthoDB" id="2578740at2759"/>
<dbReference type="Proteomes" id="UP000034112">
    <property type="component" value="Unassembled WGS sequence"/>
</dbReference>
<protein>
    <submittedName>
        <fullName evidence="2">X-Pro dipeptidyl-peptidase C-terminal non-catalytic domain-containing protein</fullName>
    </submittedName>
</protein>
<name>A0A0F9X5D2_TRIHA</name>
<organism evidence="2 3">
    <name type="scientific">Trichoderma harzianum</name>
    <name type="common">Hypocrea lixii</name>
    <dbReference type="NCBI Taxonomy" id="5544"/>
    <lineage>
        <taxon>Eukaryota</taxon>
        <taxon>Fungi</taxon>
        <taxon>Dikarya</taxon>
        <taxon>Ascomycota</taxon>
        <taxon>Pezizomycotina</taxon>
        <taxon>Sordariomycetes</taxon>
        <taxon>Hypocreomycetidae</taxon>
        <taxon>Hypocreales</taxon>
        <taxon>Hypocreaceae</taxon>
        <taxon>Trichoderma</taxon>
    </lineage>
</organism>
<evidence type="ECO:0000259" key="1">
    <source>
        <dbReference type="Pfam" id="PF02129"/>
    </source>
</evidence>
<dbReference type="InterPro" id="IPR029058">
    <property type="entry name" value="AB_hydrolase_fold"/>
</dbReference>
<comment type="caution">
    <text evidence="2">The sequence shown here is derived from an EMBL/GenBank/DDBJ whole genome shotgun (WGS) entry which is preliminary data.</text>
</comment>
<dbReference type="GO" id="GO:0016787">
    <property type="term" value="F:hydrolase activity"/>
    <property type="evidence" value="ECO:0007669"/>
    <property type="project" value="InterPro"/>
</dbReference>
<sequence length="125" mass="13539">MKGFVEQPLAERLTMPLPLCIANKGGSSKPGHEVGNVPGKLSPYSNQEARDYYDAIEWAARPPWSDGNVGLYGASYNATTQWHVAALHPPLLKAMAPISADGDIRDLAYPGGIFLFDSEMDGSYK</sequence>
<proteinExistence type="predicted"/>
<dbReference type="NCBIfam" id="TIGR00976">
    <property type="entry name" value="CocE_NonD"/>
    <property type="match status" value="1"/>
</dbReference>
<dbReference type="Gene3D" id="3.40.50.1820">
    <property type="entry name" value="alpha/beta hydrolase"/>
    <property type="match status" value="1"/>
</dbReference>
<dbReference type="EMBL" id="JOKZ01000297">
    <property type="protein sequence ID" value="KKO99814.1"/>
    <property type="molecule type" value="Genomic_DNA"/>
</dbReference>
<accession>A0A0F9X5D2</accession>
<reference evidence="3" key="1">
    <citation type="journal article" date="2015" name="Genome Announc.">
        <title>Draft whole-genome sequence of the biocontrol agent Trichoderma harzianum T6776.</title>
        <authorList>
            <person name="Baroncelli R."/>
            <person name="Piaggeschi G."/>
            <person name="Fiorini L."/>
            <person name="Bertolini E."/>
            <person name="Zapparata A."/>
            <person name="Pe M.E."/>
            <person name="Sarrocco S."/>
            <person name="Vannacci G."/>
        </authorList>
    </citation>
    <scope>NUCLEOTIDE SEQUENCE [LARGE SCALE GENOMIC DNA]</scope>
    <source>
        <strain evidence="3">T6776</strain>
    </source>
</reference>
<dbReference type="InterPro" id="IPR000383">
    <property type="entry name" value="Xaa-Pro-like_dom"/>
</dbReference>
<dbReference type="Pfam" id="PF02129">
    <property type="entry name" value="Peptidase_S15"/>
    <property type="match status" value="1"/>
</dbReference>
<dbReference type="AlphaFoldDB" id="A0A0F9X5D2"/>
<dbReference type="SUPFAM" id="SSF53474">
    <property type="entry name" value="alpha/beta-Hydrolases"/>
    <property type="match status" value="1"/>
</dbReference>
<gene>
    <name evidence="2" type="ORF">THAR02_08090</name>
</gene>
<evidence type="ECO:0000313" key="2">
    <source>
        <dbReference type="EMBL" id="KKO99814.1"/>
    </source>
</evidence>
<feature type="domain" description="Xaa-Pro dipeptidyl-peptidase-like" evidence="1">
    <location>
        <begin position="39"/>
        <end position="119"/>
    </location>
</feature>
<dbReference type="InterPro" id="IPR005674">
    <property type="entry name" value="CocE/Ser_esterase"/>
</dbReference>